<feature type="chain" id="PRO_5043418232" evidence="1">
    <location>
        <begin position="18"/>
        <end position="211"/>
    </location>
</feature>
<evidence type="ECO:0000313" key="2">
    <source>
        <dbReference type="EMBL" id="KAK6984395.1"/>
    </source>
</evidence>
<evidence type="ECO:0000256" key="1">
    <source>
        <dbReference type="SAM" id="SignalP"/>
    </source>
</evidence>
<dbReference type="EMBL" id="JAWWNJ010000138">
    <property type="protein sequence ID" value="KAK6984395.1"/>
    <property type="molecule type" value="Genomic_DNA"/>
</dbReference>
<name>A0AAV9ZJL7_9AGAR</name>
<gene>
    <name evidence="2" type="ORF">R3P38DRAFT_2806586</name>
</gene>
<dbReference type="Proteomes" id="UP001362999">
    <property type="component" value="Unassembled WGS sequence"/>
</dbReference>
<accession>A0AAV9ZJL7</accession>
<keyword evidence="1" id="KW-0732">Signal</keyword>
<evidence type="ECO:0000313" key="3">
    <source>
        <dbReference type="Proteomes" id="UP001362999"/>
    </source>
</evidence>
<keyword evidence="3" id="KW-1185">Reference proteome</keyword>
<proteinExistence type="predicted"/>
<organism evidence="2 3">
    <name type="scientific">Favolaschia claudopus</name>
    <dbReference type="NCBI Taxonomy" id="2862362"/>
    <lineage>
        <taxon>Eukaryota</taxon>
        <taxon>Fungi</taxon>
        <taxon>Dikarya</taxon>
        <taxon>Basidiomycota</taxon>
        <taxon>Agaricomycotina</taxon>
        <taxon>Agaricomycetes</taxon>
        <taxon>Agaricomycetidae</taxon>
        <taxon>Agaricales</taxon>
        <taxon>Marasmiineae</taxon>
        <taxon>Mycenaceae</taxon>
        <taxon>Favolaschia</taxon>
    </lineage>
</organism>
<protein>
    <submittedName>
        <fullName evidence="2">Uncharacterized protein</fullName>
    </submittedName>
</protein>
<comment type="caution">
    <text evidence="2">The sequence shown here is derived from an EMBL/GenBank/DDBJ whole genome shotgun (WGS) entry which is preliminary data.</text>
</comment>
<dbReference type="AlphaFoldDB" id="A0AAV9ZJL7"/>
<sequence>MLLIGALVSAALYGGSIHPSAIIVGCLQAWHYYQKFKGDSALLKALVAKNAFSAARRLIVVLRLRLLLSSILASKHWSQPWPFSFCGKRTLDIISVSSFLNPARTALIIVGAFATEIGGRFAPRVPTRSDLNVALSMSCNITSAAADTLITTALTYYLYIVKSSAGFPETHEMINRLVNIPPSISFETYTKADRINTGMLSIYVFLQHFAQ</sequence>
<feature type="signal peptide" evidence="1">
    <location>
        <begin position="1"/>
        <end position="17"/>
    </location>
</feature>
<reference evidence="2 3" key="1">
    <citation type="journal article" date="2024" name="J Genomics">
        <title>Draft genome sequencing and assembly of Favolaschia claudopus CIRM-BRFM 2984 isolated from oak limbs.</title>
        <authorList>
            <person name="Navarro D."/>
            <person name="Drula E."/>
            <person name="Chaduli D."/>
            <person name="Cazenave R."/>
            <person name="Ahrendt S."/>
            <person name="Wang J."/>
            <person name="Lipzen A."/>
            <person name="Daum C."/>
            <person name="Barry K."/>
            <person name="Grigoriev I.V."/>
            <person name="Favel A."/>
            <person name="Rosso M.N."/>
            <person name="Martin F."/>
        </authorList>
    </citation>
    <scope>NUCLEOTIDE SEQUENCE [LARGE SCALE GENOMIC DNA]</scope>
    <source>
        <strain evidence="2 3">CIRM-BRFM 2984</strain>
    </source>
</reference>